<accession>N8XF64</accession>
<dbReference type="EMBL" id="APPK01000020">
    <property type="protein sequence ID" value="ENV23107.1"/>
    <property type="molecule type" value="Genomic_DNA"/>
</dbReference>
<dbReference type="PROSITE" id="PS51679">
    <property type="entry name" value="SAM_MT_C5"/>
    <property type="match status" value="1"/>
</dbReference>
<dbReference type="EC" id="2.1.1.37" evidence="1"/>
<dbReference type="PANTHER" id="PTHR46098:SF1">
    <property type="entry name" value="TRNA (CYTOSINE(38)-C(5))-METHYLTRANSFERASE"/>
    <property type="match status" value="1"/>
</dbReference>
<dbReference type="InterPro" id="IPR050750">
    <property type="entry name" value="C5-MTase"/>
</dbReference>
<evidence type="ECO:0000313" key="8">
    <source>
        <dbReference type="EMBL" id="ENV23107.1"/>
    </source>
</evidence>
<protein>
    <recommendedName>
        <fullName evidence="1">DNA (cytosine-5-)-methyltransferase</fullName>
        <ecNumber evidence="1">2.1.1.37</ecNumber>
    </recommendedName>
</protein>
<evidence type="ECO:0000256" key="6">
    <source>
        <dbReference type="ARBA" id="ARBA00047422"/>
    </source>
</evidence>
<dbReference type="Gene3D" id="3.40.50.150">
    <property type="entry name" value="Vaccinia Virus protein VP39"/>
    <property type="match status" value="1"/>
</dbReference>
<keyword evidence="3 7" id="KW-0808">Transferase</keyword>
<feature type="active site" evidence="7">
    <location>
        <position position="75"/>
    </location>
</feature>
<dbReference type="Gene3D" id="3.90.120.10">
    <property type="entry name" value="DNA Methylase, subunit A, domain 2"/>
    <property type="match status" value="1"/>
</dbReference>
<proteinExistence type="inferred from homology"/>
<evidence type="ECO:0000256" key="3">
    <source>
        <dbReference type="ARBA" id="ARBA00022679"/>
    </source>
</evidence>
<dbReference type="Pfam" id="PF00145">
    <property type="entry name" value="DNA_methylase"/>
    <property type="match status" value="1"/>
</dbReference>
<dbReference type="PANTHER" id="PTHR46098">
    <property type="entry name" value="TRNA (CYTOSINE(38)-C(5))-METHYLTRANSFERASE"/>
    <property type="match status" value="1"/>
</dbReference>
<dbReference type="InterPro" id="IPR029063">
    <property type="entry name" value="SAM-dependent_MTases_sf"/>
</dbReference>
<evidence type="ECO:0000256" key="7">
    <source>
        <dbReference type="PROSITE-ProRule" id="PRU01016"/>
    </source>
</evidence>
<evidence type="ECO:0000256" key="4">
    <source>
        <dbReference type="ARBA" id="ARBA00022691"/>
    </source>
</evidence>
<keyword evidence="2 7" id="KW-0489">Methyltransferase</keyword>
<dbReference type="AlphaFoldDB" id="N8XF64"/>
<dbReference type="GO" id="GO:0032259">
    <property type="term" value="P:methylation"/>
    <property type="evidence" value="ECO:0007669"/>
    <property type="project" value="UniProtKB-KW"/>
</dbReference>
<dbReference type="SUPFAM" id="SSF53335">
    <property type="entry name" value="S-adenosyl-L-methionine-dependent methyltransferases"/>
    <property type="match status" value="1"/>
</dbReference>
<dbReference type="Proteomes" id="UP000013270">
    <property type="component" value="Unassembled WGS sequence"/>
</dbReference>
<dbReference type="InterPro" id="IPR001525">
    <property type="entry name" value="C5_MeTfrase"/>
</dbReference>
<dbReference type="PATRIC" id="fig|1217651.3.peg.863"/>
<dbReference type="GO" id="GO:0003886">
    <property type="term" value="F:DNA (cytosine-5-)-methyltransferase activity"/>
    <property type="evidence" value="ECO:0007669"/>
    <property type="project" value="UniProtKB-EC"/>
</dbReference>
<comment type="similarity">
    <text evidence="7">Belongs to the class I-like SAM-binding methyltransferase superfamily. C5-methyltransferase family.</text>
</comment>
<organism evidence="8 9">
    <name type="scientific">Acinetobacter bereziniae NIPH 3</name>
    <dbReference type="NCBI Taxonomy" id="1217651"/>
    <lineage>
        <taxon>Bacteria</taxon>
        <taxon>Pseudomonadati</taxon>
        <taxon>Pseudomonadota</taxon>
        <taxon>Gammaproteobacteria</taxon>
        <taxon>Moraxellales</taxon>
        <taxon>Moraxellaceae</taxon>
        <taxon>Acinetobacter</taxon>
    </lineage>
</organism>
<dbReference type="InterPro" id="IPR018117">
    <property type="entry name" value="C5_DNA_meth_AS"/>
</dbReference>
<keyword evidence="5" id="KW-0680">Restriction system</keyword>
<evidence type="ECO:0000256" key="5">
    <source>
        <dbReference type="ARBA" id="ARBA00022747"/>
    </source>
</evidence>
<name>N8XF64_ACIBZ</name>
<dbReference type="HOGENOM" id="CLU_006958_13_1_6"/>
<dbReference type="GO" id="GO:0009307">
    <property type="term" value="P:DNA restriction-modification system"/>
    <property type="evidence" value="ECO:0007669"/>
    <property type="project" value="UniProtKB-KW"/>
</dbReference>
<dbReference type="PROSITE" id="PS00094">
    <property type="entry name" value="C5_MTASE_1"/>
    <property type="match status" value="1"/>
</dbReference>
<keyword evidence="4 7" id="KW-0949">S-adenosyl-L-methionine</keyword>
<comment type="catalytic activity">
    <reaction evidence="6">
        <text>a 2'-deoxycytidine in DNA + S-adenosyl-L-methionine = a 5-methyl-2'-deoxycytidine in DNA + S-adenosyl-L-homocysteine + H(+)</text>
        <dbReference type="Rhea" id="RHEA:13681"/>
        <dbReference type="Rhea" id="RHEA-COMP:11369"/>
        <dbReference type="Rhea" id="RHEA-COMP:11370"/>
        <dbReference type="ChEBI" id="CHEBI:15378"/>
        <dbReference type="ChEBI" id="CHEBI:57856"/>
        <dbReference type="ChEBI" id="CHEBI:59789"/>
        <dbReference type="ChEBI" id="CHEBI:85452"/>
        <dbReference type="ChEBI" id="CHEBI:85454"/>
        <dbReference type="EC" id="2.1.1.37"/>
    </reaction>
</comment>
<evidence type="ECO:0000256" key="1">
    <source>
        <dbReference type="ARBA" id="ARBA00011975"/>
    </source>
</evidence>
<reference evidence="8 9" key="1">
    <citation type="submission" date="2013-02" db="EMBL/GenBank/DDBJ databases">
        <title>The Genome Sequence of Acinetobacter bereziniae NIPH 3.</title>
        <authorList>
            <consortium name="The Broad Institute Genome Sequencing Platform"/>
            <consortium name="The Broad Institute Genome Sequencing Center for Infectious Disease"/>
            <person name="Cerqueira G."/>
            <person name="Feldgarden M."/>
            <person name="Courvalin P."/>
            <person name="Perichon B."/>
            <person name="Grillot-Courvalin C."/>
            <person name="Clermont D."/>
            <person name="Rocha E."/>
            <person name="Yoon E.-J."/>
            <person name="Nemec A."/>
            <person name="Walker B."/>
            <person name="Young S.K."/>
            <person name="Zeng Q."/>
            <person name="Gargeya S."/>
            <person name="Fitzgerald M."/>
            <person name="Haas B."/>
            <person name="Abouelleil A."/>
            <person name="Alvarado L."/>
            <person name="Arachchi H.M."/>
            <person name="Berlin A.M."/>
            <person name="Chapman S.B."/>
            <person name="Dewar J."/>
            <person name="Goldberg J."/>
            <person name="Griggs A."/>
            <person name="Gujja S."/>
            <person name="Hansen M."/>
            <person name="Howarth C."/>
            <person name="Imamovic A."/>
            <person name="Larimer J."/>
            <person name="McCowan C."/>
            <person name="Murphy C."/>
            <person name="Neiman D."/>
            <person name="Pearson M."/>
            <person name="Priest M."/>
            <person name="Roberts A."/>
            <person name="Saif S."/>
            <person name="Shea T."/>
            <person name="Sisk P."/>
            <person name="Sykes S."/>
            <person name="Wortman J."/>
            <person name="Nusbaum C."/>
            <person name="Birren B."/>
        </authorList>
    </citation>
    <scope>NUCLEOTIDE SEQUENCE [LARGE SCALE GENOMIC DNA]</scope>
    <source>
        <strain evidence="8 9">NIPH 3</strain>
    </source>
</reference>
<sequence>MKYGSVCSGIEAATVAWHELGWKPVWFAEIEKFPSQVLAHHYPDIPNLGDMTSIAEKVKNYEVEAPDILVGGTPCQAFSVAGLRNSLDDDRGQLSLEFVRLANEIDSARFIRGLEPVIAVWENVPGVLNTKDNAFGCLLAGLSGEGCELQPPGGRWKNAGCVFGPSRQVVWRVLDAQHFGLAQRRKRVFVIASARTECITEILFERKGMFGGIEKSQSERESIANHSGIHTNRTSETVSGKTIVPPLLASHGQKKWLGNQEAFCGDYYIKHVIGVGGCNSNSAITPEKSATILSNNDRGYVIHSYGIQGNIIGRSLNSGGQGIGFKEEQAPTLTAADRHGVLYCGSQNDYLRDLTKNIAPTLRSGGKGGGPIRQAVVEQPAYSMIADTTPKISKQINGTLRASGGGGIVPSSVVYKYIARYLTEIECERLQGFADNYTNIPRASATQRYKALGNSMAVTVMHWIGERIQQFIRGGFA</sequence>
<evidence type="ECO:0000256" key="2">
    <source>
        <dbReference type="ARBA" id="ARBA00022603"/>
    </source>
</evidence>
<gene>
    <name evidence="8" type="ORF">F963_00891</name>
</gene>
<evidence type="ECO:0000313" key="9">
    <source>
        <dbReference type="Proteomes" id="UP000013270"/>
    </source>
</evidence>
<dbReference type="RefSeq" id="WP_004828767.1">
    <property type="nucleotide sequence ID" value="NZ_KB849466.1"/>
</dbReference>
<dbReference type="NCBIfam" id="TIGR00675">
    <property type="entry name" value="dcm"/>
    <property type="match status" value="1"/>
</dbReference>
<comment type="caution">
    <text evidence="8">The sequence shown here is derived from an EMBL/GenBank/DDBJ whole genome shotgun (WGS) entry which is preliminary data.</text>
</comment>